<dbReference type="RefSeq" id="WP_035369515.1">
    <property type="nucleotide sequence ID" value="NZ_LR215050.1"/>
</dbReference>
<dbReference type="Gene3D" id="3.40.630.30">
    <property type="match status" value="2"/>
</dbReference>
<name>A0A449BIV8_9MOLU</name>
<sequence length="324" mass="37781">MFINFEKKYLDQIIEIWNQDVYKKTIYNSFTKESFTNKFLMNPFYDNNLFILFVNDDELIGFGHAMYKDKSDETPGFITMIVVKEKYQRQGIGTKILLELENRLKVIANKNYIRQLFMSPVNLEWLIPNKKAYHPGAPAVAFNSPFYLFLINNGFINNGQQQDAFYQDIRQYEKPKKILANNLKNETDGYIITFYDKEQHDGFDDLFTALNNPNWHQVVINNLNKHKPNPMLVIVKDRKILGWTGPLYTEESKRGYFAGIGVHPKCQGRGLGKSLFAELIYQSRLNGAEYMTLFTGHENSARNIYLDAGFKIVQSFAVLRKDIK</sequence>
<dbReference type="GO" id="GO:0016747">
    <property type="term" value="F:acyltransferase activity, transferring groups other than amino-acyl groups"/>
    <property type="evidence" value="ECO:0007669"/>
    <property type="project" value="InterPro"/>
</dbReference>
<dbReference type="STRING" id="1408416.GCA_000702765_01006"/>
<feature type="domain" description="N-acetyltransferase" evidence="3">
    <location>
        <begin position="190"/>
        <end position="324"/>
    </location>
</feature>
<dbReference type="AlphaFoldDB" id="A0A449BIV8"/>
<dbReference type="KEGG" id="ahk:NCTC10172_00412"/>
<evidence type="ECO:0000256" key="1">
    <source>
        <dbReference type="ARBA" id="ARBA00022679"/>
    </source>
</evidence>
<dbReference type="InterPro" id="IPR000182">
    <property type="entry name" value="GNAT_dom"/>
</dbReference>
<dbReference type="SUPFAM" id="SSF55729">
    <property type="entry name" value="Acyl-CoA N-acyltransferases (Nat)"/>
    <property type="match status" value="2"/>
</dbReference>
<dbReference type="EMBL" id="LR215050">
    <property type="protein sequence ID" value="VEU82401.1"/>
    <property type="molecule type" value="Genomic_DNA"/>
</dbReference>
<gene>
    <name evidence="4" type="ORF">NCTC10172_00412</name>
</gene>
<keyword evidence="1 4" id="KW-0808">Transferase</keyword>
<dbReference type="PANTHER" id="PTHR43072">
    <property type="entry name" value="N-ACETYLTRANSFERASE"/>
    <property type="match status" value="1"/>
</dbReference>
<dbReference type="Proteomes" id="UP000290909">
    <property type="component" value="Chromosome"/>
</dbReference>
<dbReference type="PROSITE" id="PS51186">
    <property type="entry name" value="GNAT"/>
    <property type="match status" value="2"/>
</dbReference>
<evidence type="ECO:0000256" key="2">
    <source>
        <dbReference type="ARBA" id="ARBA00023315"/>
    </source>
</evidence>
<proteinExistence type="predicted"/>
<keyword evidence="2" id="KW-0012">Acyltransferase</keyword>
<accession>A0A449BIV8</accession>
<feature type="domain" description="N-acetyltransferase" evidence="3">
    <location>
        <begin position="1"/>
        <end position="179"/>
    </location>
</feature>
<dbReference type="Pfam" id="PF00583">
    <property type="entry name" value="Acetyltransf_1"/>
    <property type="match status" value="2"/>
</dbReference>
<protein>
    <submittedName>
        <fullName evidence="4">Putative acetyltransferase</fullName>
    </submittedName>
</protein>
<evidence type="ECO:0000313" key="5">
    <source>
        <dbReference type="Proteomes" id="UP000290909"/>
    </source>
</evidence>
<dbReference type="InterPro" id="IPR016181">
    <property type="entry name" value="Acyl_CoA_acyltransferase"/>
</dbReference>
<keyword evidence="5" id="KW-1185">Reference proteome</keyword>
<dbReference type="PANTHER" id="PTHR43072:SF23">
    <property type="entry name" value="UPF0039 PROTEIN C11D3.02C"/>
    <property type="match status" value="1"/>
</dbReference>
<evidence type="ECO:0000313" key="4">
    <source>
        <dbReference type="EMBL" id="VEU82401.1"/>
    </source>
</evidence>
<reference evidence="4 5" key="1">
    <citation type="submission" date="2019-01" db="EMBL/GenBank/DDBJ databases">
        <authorList>
            <consortium name="Pathogen Informatics"/>
        </authorList>
    </citation>
    <scope>NUCLEOTIDE SEQUENCE [LARGE SCALE GENOMIC DNA]</scope>
    <source>
        <strain evidence="4 5">NCTC10172</strain>
    </source>
</reference>
<dbReference type="CDD" id="cd04301">
    <property type="entry name" value="NAT_SF"/>
    <property type="match status" value="2"/>
</dbReference>
<organism evidence="4 5">
    <name type="scientific">Acholeplasma hippikon</name>
    <dbReference type="NCBI Taxonomy" id="264636"/>
    <lineage>
        <taxon>Bacteria</taxon>
        <taxon>Bacillati</taxon>
        <taxon>Mycoplasmatota</taxon>
        <taxon>Mollicutes</taxon>
        <taxon>Acholeplasmatales</taxon>
        <taxon>Acholeplasmataceae</taxon>
        <taxon>Acholeplasma</taxon>
    </lineage>
</organism>
<evidence type="ECO:0000259" key="3">
    <source>
        <dbReference type="PROSITE" id="PS51186"/>
    </source>
</evidence>